<evidence type="ECO:0000313" key="2">
    <source>
        <dbReference type="Proteomes" id="UP000015344"/>
    </source>
</evidence>
<sequence>MEFVKKIKHFRDLFFMKYVIIHQVIDIFPRGQVEAFVPVFKKQVFLVFMVFNLGIRGKISCFQHFLHFVIGAIVANDDFDIRVGLFKYAVDGDF</sequence>
<protein>
    <submittedName>
        <fullName evidence="1">Uncharacterized protein</fullName>
    </submittedName>
</protein>
<organism evidence="1 2">
    <name type="scientific">Paenibacillus alvei TS-15</name>
    <dbReference type="NCBI Taxonomy" id="1117108"/>
    <lineage>
        <taxon>Bacteria</taxon>
        <taxon>Bacillati</taxon>
        <taxon>Bacillota</taxon>
        <taxon>Bacilli</taxon>
        <taxon>Bacillales</taxon>
        <taxon>Paenibacillaceae</taxon>
        <taxon>Paenibacillus</taxon>
    </lineage>
</organism>
<dbReference type="AlphaFoldDB" id="S9SLJ3"/>
<proteinExistence type="predicted"/>
<name>S9SLJ3_PAEAL</name>
<comment type="caution">
    <text evidence="1">The sequence shown here is derived from an EMBL/GenBank/DDBJ whole genome shotgun (WGS) entry which is preliminary data.</text>
</comment>
<dbReference type="Proteomes" id="UP000015344">
    <property type="component" value="Unassembled WGS sequence"/>
</dbReference>
<dbReference type="EMBL" id="ATMT01000065">
    <property type="protein sequence ID" value="EPY05554.1"/>
    <property type="molecule type" value="Genomic_DNA"/>
</dbReference>
<evidence type="ECO:0000313" key="1">
    <source>
        <dbReference type="EMBL" id="EPY05554.1"/>
    </source>
</evidence>
<accession>S9SLJ3</accession>
<reference evidence="1 2" key="1">
    <citation type="submission" date="2013-05" db="EMBL/GenBank/DDBJ databases">
        <authorList>
            <person name="Strain E.A."/>
            <person name="Brown E."/>
            <person name="Allard M.W."/>
            <person name="Luo Y.L."/>
        </authorList>
    </citation>
    <scope>NUCLEOTIDE SEQUENCE [LARGE SCALE GENOMIC DNA]</scope>
    <source>
        <strain evidence="1 2">TS-15</strain>
    </source>
</reference>
<gene>
    <name evidence="1" type="ORF">PAALTS15_19318</name>
</gene>